<evidence type="ECO:0000313" key="2">
    <source>
        <dbReference type="EMBL" id="ABF40818.1"/>
    </source>
</evidence>
<dbReference type="EnsemblBacteria" id="ABF40818">
    <property type="protein sequence ID" value="ABF40818"/>
    <property type="gene ID" value="Acid345_1817"/>
</dbReference>
<dbReference type="OrthoDB" id="103670at2"/>
<sequence>MRKVSLCFAFLLLAILSTLPAVATTVKNLEAESNWLTCTTCGNKDSGGYAAPHSMTQKVKSPSLNGSASQFWLGGGVPYSDVIWWKRLGGSQSSNFIYDLWFYVKDPTAAQALEFDVNDSINNQWYVFGTECNYRQTRTWRVWDTKNAKWISTGIACAPPKAYSWNHVTLEFKRANGKANFVAVTLNRSKHYINQSYYPKSSPGGYQTSVAFQMDGNYQQKDFSVWINQMLLTHW</sequence>
<protein>
    <submittedName>
        <fullName evidence="2">Uncharacterized protein</fullName>
    </submittedName>
</protein>
<gene>
    <name evidence="2" type="ordered locus">Acid345_1817</name>
</gene>
<proteinExistence type="predicted"/>
<dbReference type="HOGENOM" id="CLU_074547_0_0_0"/>
<organism evidence="2 3">
    <name type="scientific">Koribacter versatilis (strain Ellin345)</name>
    <dbReference type="NCBI Taxonomy" id="204669"/>
    <lineage>
        <taxon>Bacteria</taxon>
        <taxon>Pseudomonadati</taxon>
        <taxon>Acidobacteriota</taxon>
        <taxon>Terriglobia</taxon>
        <taxon>Terriglobales</taxon>
        <taxon>Candidatus Korobacteraceae</taxon>
        <taxon>Candidatus Korobacter</taxon>
    </lineage>
</organism>
<feature type="chain" id="PRO_5004191119" evidence="1">
    <location>
        <begin position="24"/>
        <end position="235"/>
    </location>
</feature>
<feature type="signal peptide" evidence="1">
    <location>
        <begin position="1"/>
        <end position="23"/>
    </location>
</feature>
<dbReference type="EMBL" id="CP000360">
    <property type="protein sequence ID" value="ABF40818.1"/>
    <property type="molecule type" value="Genomic_DNA"/>
</dbReference>
<name>Q1IQN2_KORVE</name>
<reference evidence="2 3" key="1">
    <citation type="journal article" date="2009" name="Appl. Environ. Microbiol.">
        <title>Three genomes from the phylum Acidobacteria provide insight into the lifestyles of these microorganisms in soils.</title>
        <authorList>
            <person name="Ward N.L."/>
            <person name="Challacombe J.F."/>
            <person name="Janssen P.H."/>
            <person name="Henrissat B."/>
            <person name="Coutinho P.M."/>
            <person name="Wu M."/>
            <person name="Xie G."/>
            <person name="Haft D.H."/>
            <person name="Sait M."/>
            <person name="Badger J."/>
            <person name="Barabote R.D."/>
            <person name="Bradley B."/>
            <person name="Brettin T.S."/>
            <person name="Brinkac L.M."/>
            <person name="Bruce D."/>
            <person name="Creasy T."/>
            <person name="Daugherty S.C."/>
            <person name="Davidsen T.M."/>
            <person name="DeBoy R.T."/>
            <person name="Detter J.C."/>
            <person name="Dodson R.J."/>
            <person name="Durkin A.S."/>
            <person name="Ganapathy A."/>
            <person name="Gwinn-Giglio M."/>
            <person name="Han C.S."/>
            <person name="Khouri H."/>
            <person name="Kiss H."/>
            <person name="Kothari S.P."/>
            <person name="Madupu R."/>
            <person name="Nelson K.E."/>
            <person name="Nelson W.C."/>
            <person name="Paulsen I."/>
            <person name="Penn K."/>
            <person name="Ren Q."/>
            <person name="Rosovitz M.J."/>
            <person name="Selengut J.D."/>
            <person name="Shrivastava S."/>
            <person name="Sullivan S.A."/>
            <person name="Tapia R."/>
            <person name="Thompson L.S."/>
            <person name="Watkins K.L."/>
            <person name="Yang Q."/>
            <person name="Yu C."/>
            <person name="Zafar N."/>
            <person name="Zhou L."/>
            <person name="Kuske C.R."/>
        </authorList>
    </citation>
    <scope>NUCLEOTIDE SEQUENCE [LARGE SCALE GENOMIC DNA]</scope>
    <source>
        <strain evidence="2 3">Ellin345</strain>
    </source>
</reference>
<dbReference type="KEGG" id="aba:Acid345_1817"/>
<keyword evidence="3" id="KW-1185">Reference proteome</keyword>
<dbReference type="RefSeq" id="WP_011522620.1">
    <property type="nucleotide sequence ID" value="NC_008009.1"/>
</dbReference>
<keyword evidence="1" id="KW-0732">Signal</keyword>
<dbReference type="STRING" id="204669.Acid345_1817"/>
<dbReference type="eggNOG" id="ENOG5034AEG">
    <property type="taxonomic scope" value="Bacteria"/>
</dbReference>
<dbReference type="Proteomes" id="UP000002432">
    <property type="component" value="Chromosome"/>
</dbReference>
<accession>Q1IQN2</accession>
<evidence type="ECO:0000313" key="3">
    <source>
        <dbReference type="Proteomes" id="UP000002432"/>
    </source>
</evidence>
<dbReference type="AlphaFoldDB" id="Q1IQN2"/>
<evidence type="ECO:0000256" key="1">
    <source>
        <dbReference type="SAM" id="SignalP"/>
    </source>
</evidence>